<evidence type="ECO:0000313" key="1">
    <source>
        <dbReference type="EMBL" id="CAG8459990.1"/>
    </source>
</evidence>
<protein>
    <submittedName>
        <fullName evidence="1">8838_t:CDS:1</fullName>
    </submittedName>
</protein>
<accession>A0ACA9KAN1</accession>
<name>A0ACA9KAN1_9GLOM</name>
<keyword evidence="2" id="KW-1185">Reference proteome</keyword>
<dbReference type="Proteomes" id="UP000789860">
    <property type="component" value="Unassembled WGS sequence"/>
</dbReference>
<dbReference type="EMBL" id="CAJVPM010001121">
    <property type="protein sequence ID" value="CAG8459990.1"/>
    <property type="molecule type" value="Genomic_DNA"/>
</dbReference>
<proteinExistence type="predicted"/>
<comment type="caution">
    <text evidence="1">The sequence shown here is derived from an EMBL/GenBank/DDBJ whole genome shotgun (WGS) entry which is preliminary data.</text>
</comment>
<reference evidence="1" key="1">
    <citation type="submission" date="2021-06" db="EMBL/GenBank/DDBJ databases">
        <authorList>
            <person name="Kallberg Y."/>
            <person name="Tangrot J."/>
            <person name="Rosling A."/>
        </authorList>
    </citation>
    <scope>NUCLEOTIDE SEQUENCE</scope>
    <source>
        <strain evidence="1">AU212A</strain>
    </source>
</reference>
<organism evidence="1 2">
    <name type="scientific">Scutellospora calospora</name>
    <dbReference type="NCBI Taxonomy" id="85575"/>
    <lineage>
        <taxon>Eukaryota</taxon>
        <taxon>Fungi</taxon>
        <taxon>Fungi incertae sedis</taxon>
        <taxon>Mucoromycota</taxon>
        <taxon>Glomeromycotina</taxon>
        <taxon>Glomeromycetes</taxon>
        <taxon>Diversisporales</taxon>
        <taxon>Gigasporaceae</taxon>
        <taxon>Scutellospora</taxon>
    </lineage>
</organism>
<gene>
    <name evidence="1" type="ORF">SCALOS_LOCUS1568</name>
</gene>
<evidence type="ECO:0000313" key="2">
    <source>
        <dbReference type="Proteomes" id="UP000789860"/>
    </source>
</evidence>
<sequence length="474" mass="54963">MNALSTPITYEGKMQDNISTKMFMSICYNLRPSDLLAMACVCKDFKNILDENINPLAGEIWCISRNRFTIFKDKDPPLGINQQTFARLLTFKNGCQFCKTDERTPTVYWVPGVRSCRDYTFKLDNEILGLIVPVIPELNLPVTKNKLSYYWVSHVKNTIAFLMDADANTRLKLNNLRINIENIYKEAQHYHEWTNNLYQSQVRDQGLLFERLLADFDKETSLMLQNDKEYKKLVSMIRSNPFLLEDWQKYKIRIFQIVQRISCEEYVQEESSATAKRKSVDTNIQQGTVKRPKSNGQWSQDPMSPNSILRRRTRVMKRLRKLTYGTVQKSPEESLISIRDPLYAYLSMCPSFLNPPIIDELEYSNEFLEGILIPTLKREAEQLCADRIPPPPYLLDTEGALELGLGHVPVFGCLICTGIVPGTFKRLKKHVKAFHKIDDNAERVISVNCDAMITYMHHAFIKKDSSRKKRKDNN</sequence>